<dbReference type="EMBL" id="CP114767">
    <property type="protein sequence ID" value="WBA41037.1"/>
    <property type="molecule type" value="Genomic_DNA"/>
</dbReference>
<evidence type="ECO:0000313" key="2">
    <source>
        <dbReference type="EMBL" id="WBA41037.1"/>
    </source>
</evidence>
<feature type="transmembrane region" description="Helical" evidence="1">
    <location>
        <begin position="87"/>
        <end position="106"/>
    </location>
</feature>
<evidence type="ECO:0008006" key="4">
    <source>
        <dbReference type="Google" id="ProtNLM"/>
    </source>
</evidence>
<evidence type="ECO:0000313" key="3">
    <source>
        <dbReference type="Proteomes" id="UP001211005"/>
    </source>
</evidence>
<feature type="transmembrane region" description="Helical" evidence="1">
    <location>
        <begin position="54"/>
        <end position="75"/>
    </location>
</feature>
<gene>
    <name evidence="2" type="ORF">O3303_14565</name>
</gene>
<protein>
    <recommendedName>
        <fullName evidence="4">Cardiolipin synthase N-terminal domain-containing protein</fullName>
    </recommendedName>
</protein>
<organism evidence="2 3">
    <name type="scientific">Hymenobacter canadensis</name>
    <dbReference type="NCBI Taxonomy" id="2999067"/>
    <lineage>
        <taxon>Bacteria</taxon>
        <taxon>Pseudomonadati</taxon>
        <taxon>Bacteroidota</taxon>
        <taxon>Cytophagia</taxon>
        <taxon>Cytophagales</taxon>
        <taxon>Hymenobacteraceae</taxon>
        <taxon>Hymenobacter</taxon>
    </lineage>
</organism>
<dbReference type="RefSeq" id="WP_269559121.1">
    <property type="nucleotide sequence ID" value="NZ_CP114767.1"/>
</dbReference>
<keyword evidence="1" id="KW-0472">Membrane</keyword>
<evidence type="ECO:0000256" key="1">
    <source>
        <dbReference type="SAM" id="Phobius"/>
    </source>
</evidence>
<feature type="transmembrane region" description="Helical" evidence="1">
    <location>
        <begin position="12"/>
        <end position="34"/>
    </location>
</feature>
<name>A0ABY7LM88_9BACT</name>
<reference evidence="2 3" key="1">
    <citation type="submission" date="2022-12" db="EMBL/GenBank/DDBJ databases">
        <title>Hymenobacter canadensis sp. nov. isolated from lake water of the Cambridge Bay, Canada.</title>
        <authorList>
            <person name="Kim W.H."/>
            <person name="Lee Y.M."/>
        </authorList>
    </citation>
    <scope>NUCLEOTIDE SEQUENCE [LARGE SCALE GENOMIC DNA]</scope>
    <source>
        <strain evidence="2 3">PAMC 29467</strain>
    </source>
</reference>
<sequence>MADVTQKTSGQAQVAGAAGFVVFEVVAYYLLRWITSPLGRPDQFQPENTIVPNWVKAVLFLLLHLVLVVVAVLVLSNRLPRRYRGLVMGWFYLSLLMGFVLVFVLMS</sequence>
<dbReference type="Proteomes" id="UP001211005">
    <property type="component" value="Chromosome"/>
</dbReference>
<keyword evidence="1" id="KW-0812">Transmembrane</keyword>
<keyword evidence="1" id="KW-1133">Transmembrane helix</keyword>
<accession>A0ABY7LM88</accession>
<proteinExistence type="predicted"/>
<keyword evidence="3" id="KW-1185">Reference proteome</keyword>